<dbReference type="InterPro" id="IPR008920">
    <property type="entry name" value="TF_FadR/GntR_C"/>
</dbReference>
<dbReference type="CDD" id="cd07377">
    <property type="entry name" value="WHTH_GntR"/>
    <property type="match status" value="1"/>
</dbReference>
<dbReference type="InterPro" id="IPR036390">
    <property type="entry name" value="WH_DNA-bd_sf"/>
</dbReference>
<evidence type="ECO:0000256" key="3">
    <source>
        <dbReference type="ARBA" id="ARBA00023163"/>
    </source>
</evidence>
<keyword evidence="6" id="KW-1185">Reference proteome</keyword>
<evidence type="ECO:0000259" key="4">
    <source>
        <dbReference type="PROSITE" id="PS50949"/>
    </source>
</evidence>
<dbReference type="GO" id="GO:0003700">
    <property type="term" value="F:DNA-binding transcription factor activity"/>
    <property type="evidence" value="ECO:0007669"/>
    <property type="project" value="InterPro"/>
</dbReference>
<keyword evidence="2" id="KW-0238">DNA-binding</keyword>
<keyword evidence="1" id="KW-0805">Transcription regulation</keyword>
<reference evidence="5 6" key="1">
    <citation type="submission" date="2018-09" db="EMBL/GenBank/DDBJ databases">
        <authorList>
            <person name="Wang Z."/>
        </authorList>
    </citation>
    <scope>NUCLEOTIDE SEQUENCE [LARGE SCALE GENOMIC DNA]</scope>
    <source>
        <strain evidence="5 6">ALS 81</strain>
    </source>
</reference>
<dbReference type="Pfam" id="PF00392">
    <property type="entry name" value="GntR"/>
    <property type="match status" value="1"/>
</dbReference>
<accession>A0A420EHB8</accession>
<dbReference type="PANTHER" id="PTHR43537:SF5">
    <property type="entry name" value="UXU OPERON TRANSCRIPTIONAL REGULATOR"/>
    <property type="match status" value="1"/>
</dbReference>
<dbReference type="PRINTS" id="PR00035">
    <property type="entry name" value="HTHGNTR"/>
</dbReference>
<comment type="caution">
    <text evidence="5">The sequence shown here is derived from an EMBL/GenBank/DDBJ whole genome shotgun (WGS) entry which is preliminary data.</text>
</comment>
<dbReference type="SMART" id="SM00895">
    <property type="entry name" value="FCD"/>
    <property type="match status" value="1"/>
</dbReference>
<dbReference type="EMBL" id="RAQO01000004">
    <property type="protein sequence ID" value="RKF20060.1"/>
    <property type="molecule type" value="Genomic_DNA"/>
</dbReference>
<proteinExistence type="predicted"/>
<dbReference type="OrthoDB" id="5450856at2"/>
<protein>
    <submittedName>
        <fullName evidence="5">FCD domain-containing protein</fullName>
    </submittedName>
</protein>
<dbReference type="Gene3D" id="1.20.120.530">
    <property type="entry name" value="GntR ligand-binding domain-like"/>
    <property type="match status" value="1"/>
</dbReference>
<name>A0A420EHB8_9ALTE</name>
<dbReference type="Gene3D" id="1.10.10.10">
    <property type="entry name" value="Winged helix-like DNA-binding domain superfamily/Winged helix DNA-binding domain"/>
    <property type="match status" value="1"/>
</dbReference>
<gene>
    <name evidence="5" type="ORF">DBZ36_06320</name>
</gene>
<dbReference type="GO" id="GO:0003677">
    <property type="term" value="F:DNA binding"/>
    <property type="evidence" value="ECO:0007669"/>
    <property type="project" value="UniProtKB-KW"/>
</dbReference>
<evidence type="ECO:0000256" key="2">
    <source>
        <dbReference type="ARBA" id="ARBA00023125"/>
    </source>
</evidence>
<dbReference type="InterPro" id="IPR036388">
    <property type="entry name" value="WH-like_DNA-bd_sf"/>
</dbReference>
<evidence type="ECO:0000313" key="6">
    <source>
        <dbReference type="Proteomes" id="UP000286482"/>
    </source>
</evidence>
<organism evidence="5 6">
    <name type="scientific">Alginatibacterium sediminis</name>
    <dbReference type="NCBI Taxonomy" id="2164068"/>
    <lineage>
        <taxon>Bacteria</taxon>
        <taxon>Pseudomonadati</taxon>
        <taxon>Pseudomonadota</taxon>
        <taxon>Gammaproteobacteria</taxon>
        <taxon>Alteromonadales</taxon>
        <taxon>Alteromonadaceae</taxon>
        <taxon>Alginatibacterium</taxon>
    </lineage>
</organism>
<dbReference type="PROSITE" id="PS50949">
    <property type="entry name" value="HTH_GNTR"/>
    <property type="match status" value="1"/>
</dbReference>
<dbReference type="AlphaFoldDB" id="A0A420EHB8"/>
<dbReference type="SUPFAM" id="SSF46785">
    <property type="entry name" value="Winged helix' DNA-binding domain"/>
    <property type="match status" value="1"/>
</dbReference>
<dbReference type="InterPro" id="IPR000524">
    <property type="entry name" value="Tscrpt_reg_HTH_GntR"/>
</dbReference>
<evidence type="ECO:0000256" key="1">
    <source>
        <dbReference type="ARBA" id="ARBA00023015"/>
    </source>
</evidence>
<sequence>MNSPKRLYQEVGIALKDRIEAGEFIVGDKLPAEREIAEMMNVSRSVVREALIMLELQEIVNVRKGSGVYVTHLPSDTVSDEAHKHKQLDHSTSDVGPFELLQARQFLESRIAEFAATQVTKNDISRLKQALEMERSHLENDSQDYDGDEMFHIAIAEASQNSVLADMVKDLWVRRNNSSMWQQLHVHISNQDYRKKWLHDHEKILAALQRKDPAAARDAMWQHLENVKQTLLGFSDVDHPEFDGFLFNENPIIN</sequence>
<dbReference type="Proteomes" id="UP000286482">
    <property type="component" value="Unassembled WGS sequence"/>
</dbReference>
<feature type="domain" description="HTH gntR-type" evidence="4">
    <location>
        <begin position="5"/>
        <end position="73"/>
    </location>
</feature>
<dbReference type="SUPFAM" id="SSF48008">
    <property type="entry name" value="GntR ligand-binding domain-like"/>
    <property type="match status" value="1"/>
</dbReference>
<dbReference type="RefSeq" id="WP_120354064.1">
    <property type="nucleotide sequence ID" value="NZ_RAQO01000004.1"/>
</dbReference>
<keyword evidence="3" id="KW-0804">Transcription</keyword>
<dbReference type="SMART" id="SM00345">
    <property type="entry name" value="HTH_GNTR"/>
    <property type="match status" value="1"/>
</dbReference>
<dbReference type="InterPro" id="IPR011711">
    <property type="entry name" value="GntR_C"/>
</dbReference>
<evidence type="ECO:0000313" key="5">
    <source>
        <dbReference type="EMBL" id="RKF20060.1"/>
    </source>
</evidence>
<dbReference type="PANTHER" id="PTHR43537">
    <property type="entry name" value="TRANSCRIPTIONAL REGULATOR, GNTR FAMILY"/>
    <property type="match status" value="1"/>
</dbReference>
<dbReference type="Pfam" id="PF07729">
    <property type="entry name" value="FCD"/>
    <property type="match status" value="1"/>
</dbReference>